<feature type="region of interest" description="Disordered" evidence="1">
    <location>
        <begin position="82"/>
        <end position="106"/>
    </location>
</feature>
<organism evidence="2 3">
    <name type="scientific">Oryza rufipogon</name>
    <name type="common">Brownbeard rice</name>
    <name type="synonym">Asian wild rice</name>
    <dbReference type="NCBI Taxonomy" id="4529"/>
    <lineage>
        <taxon>Eukaryota</taxon>
        <taxon>Viridiplantae</taxon>
        <taxon>Streptophyta</taxon>
        <taxon>Embryophyta</taxon>
        <taxon>Tracheophyta</taxon>
        <taxon>Spermatophyta</taxon>
        <taxon>Magnoliopsida</taxon>
        <taxon>Liliopsida</taxon>
        <taxon>Poales</taxon>
        <taxon>Poaceae</taxon>
        <taxon>BOP clade</taxon>
        <taxon>Oryzoideae</taxon>
        <taxon>Oryzeae</taxon>
        <taxon>Oryzinae</taxon>
        <taxon>Oryza</taxon>
    </lineage>
</organism>
<protein>
    <submittedName>
        <fullName evidence="2">Uncharacterized protein</fullName>
    </submittedName>
</protein>
<accession>A0A0E0RAA1</accession>
<feature type="compositionally biased region" description="Polar residues" evidence="1">
    <location>
        <begin position="82"/>
        <end position="91"/>
    </location>
</feature>
<sequence length="106" mass="11699">MEGRKALRKRIGIQLRETLGLGSSGAQIEARMSQARAAHGRQPLWRTPPSHLSIAPPRRQGDGAKEVTLVEKGALLPTQTVPKRTATQTGNAFKYERPPYRTTKSQ</sequence>
<reference evidence="2" key="2">
    <citation type="submission" date="2015-06" db="UniProtKB">
        <authorList>
            <consortium name="EnsemblPlants"/>
        </authorList>
    </citation>
    <scope>IDENTIFICATION</scope>
</reference>
<evidence type="ECO:0000313" key="3">
    <source>
        <dbReference type="Proteomes" id="UP000008022"/>
    </source>
</evidence>
<dbReference type="Gramene" id="ORUFI11G19570.1">
    <property type="protein sequence ID" value="ORUFI11G19570.1"/>
    <property type="gene ID" value="ORUFI11G19570"/>
</dbReference>
<dbReference type="HOGENOM" id="CLU_2227581_0_0_1"/>
<proteinExistence type="predicted"/>
<name>A0A0E0RAA1_ORYRU</name>
<keyword evidence="3" id="KW-1185">Reference proteome</keyword>
<evidence type="ECO:0000256" key="1">
    <source>
        <dbReference type="SAM" id="MobiDB-lite"/>
    </source>
</evidence>
<dbReference type="Proteomes" id="UP000008022">
    <property type="component" value="Unassembled WGS sequence"/>
</dbReference>
<evidence type="ECO:0000313" key="2">
    <source>
        <dbReference type="EnsemblPlants" id="ORUFI11G19570.1"/>
    </source>
</evidence>
<reference evidence="3" key="1">
    <citation type="submission" date="2013-06" db="EMBL/GenBank/DDBJ databases">
        <authorList>
            <person name="Zhao Q."/>
        </authorList>
    </citation>
    <scope>NUCLEOTIDE SEQUENCE</scope>
    <source>
        <strain evidence="3">cv. W1943</strain>
    </source>
</reference>
<dbReference type="EnsemblPlants" id="ORUFI11G19570.1">
    <property type="protein sequence ID" value="ORUFI11G19570.1"/>
    <property type="gene ID" value="ORUFI11G19570"/>
</dbReference>
<feature type="region of interest" description="Disordered" evidence="1">
    <location>
        <begin position="32"/>
        <end position="63"/>
    </location>
</feature>
<dbReference type="AlphaFoldDB" id="A0A0E0RAA1"/>